<dbReference type="Proteomes" id="UP000698242">
    <property type="component" value="Unassembled WGS sequence"/>
</dbReference>
<comment type="caution">
    <text evidence="1">The sequence shown here is derived from an EMBL/GenBank/DDBJ whole genome shotgun (WGS) entry which is preliminary data.</text>
</comment>
<organism evidence="1 2">
    <name type="scientific">Profundibacterium mesophilum KAUST100406-0324</name>
    <dbReference type="NCBI Taxonomy" id="1037889"/>
    <lineage>
        <taxon>Bacteria</taxon>
        <taxon>Pseudomonadati</taxon>
        <taxon>Pseudomonadota</taxon>
        <taxon>Alphaproteobacteria</taxon>
        <taxon>Rhodobacterales</taxon>
        <taxon>Roseobacteraceae</taxon>
        <taxon>Profundibacterium</taxon>
    </lineage>
</organism>
<name>A0A921TE63_9RHOB</name>
<sequence length="103" mass="11807">MSLHEPRGIYASPEDTDYQACVSMWVAGLDRLMRDAEKGRSLPARRTYMPLENEYRSAFDAVANLRGEFLWLCENANVEDPAGLRRAFLDGKTFKSQRFGRES</sequence>
<dbReference type="EMBL" id="APKE01000032">
    <property type="protein sequence ID" value="KAF0675089.1"/>
    <property type="molecule type" value="Genomic_DNA"/>
</dbReference>
<protein>
    <submittedName>
        <fullName evidence="1">Uncharacterized protein</fullName>
    </submittedName>
</protein>
<proteinExistence type="predicted"/>
<dbReference type="RefSeq" id="WP_159966142.1">
    <property type="nucleotide sequence ID" value="NZ_APKE01000032.1"/>
</dbReference>
<accession>A0A921TE63</accession>
<evidence type="ECO:0000313" key="1">
    <source>
        <dbReference type="EMBL" id="KAF0675089.1"/>
    </source>
</evidence>
<gene>
    <name evidence="1" type="ORF">PMES_02610</name>
</gene>
<dbReference type="AlphaFoldDB" id="A0A921TE63"/>
<reference evidence="1" key="1">
    <citation type="submission" date="2013-03" db="EMBL/GenBank/DDBJ databases">
        <title>Genome Sequence of the Profundibacterium mesophilum strain KAUST100406-0324T from Red Sea, a novel genus in the family Rhodobacteraceae.</title>
        <authorList>
            <person name="Essack M."/>
            <person name="Alam I."/>
            <person name="Lafi F."/>
            <person name="Alawi W."/>
            <person name="Kamanu F."/>
            <person name="Al-Suwailem A."/>
            <person name="Lee O.O."/>
            <person name="Xu Y."/>
            <person name="Bajic V."/>
            <person name="Qian P.-Y."/>
            <person name="Archer J."/>
        </authorList>
    </citation>
    <scope>NUCLEOTIDE SEQUENCE</scope>
    <source>
        <strain evidence="1">KAUST100406-0324</strain>
    </source>
</reference>
<evidence type="ECO:0000313" key="2">
    <source>
        <dbReference type="Proteomes" id="UP000698242"/>
    </source>
</evidence>
<keyword evidence="2" id="KW-1185">Reference proteome</keyword>